<evidence type="ECO:0000256" key="10">
    <source>
        <dbReference type="ARBA" id="ARBA00023136"/>
    </source>
</evidence>
<reference evidence="14 15" key="1">
    <citation type="submission" date="2018-12" db="EMBL/GenBank/DDBJ databases">
        <title>The whole draft genome of Streptomyce luteoverticillatus CGMCC 15060.</title>
        <authorList>
            <person name="Feng Z."/>
            <person name="Chen G."/>
            <person name="Zhang J."/>
            <person name="Zhu H."/>
            <person name="Yu X."/>
            <person name="Zhang W."/>
            <person name="Zhang X."/>
        </authorList>
    </citation>
    <scope>NUCLEOTIDE SEQUENCE [LARGE SCALE GENOMIC DNA]</scope>
    <source>
        <strain evidence="14 15">CGMCC 15060</strain>
    </source>
</reference>
<keyword evidence="11" id="KW-0407">Ion channel</keyword>
<organism evidence="14 15">
    <name type="scientific">Streptomyces luteoverticillatus</name>
    <name type="common">Streptoverticillium luteoverticillatus</name>
    <dbReference type="NCBI Taxonomy" id="66425"/>
    <lineage>
        <taxon>Bacteria</taxon>
        <taxon>Bacillati</taxon>
        <taxon>Actinomycetota</taxon>
        <taxon>Actinomycetes</taxon>
        <taxon>Kitasatosporales</taxon>
        <taxon>Streptomycetaceae</taxon>
        <taxon>Streptomyces</taxon>
    </lineage>
</organism>
<keyword evidence="3" id="KW-0813">Transport</keyword>
<evidence type="ECO:0000313" key="14">
    <source>
        <dbReference type="EMBL" id="AZQ71663.1"/>
    </source>
</evidence>
<comment type="similarity">
    <text evidence="2">Belongs to the TMEM175 family.</text>
</comment>
<evidence type="ECO:0000313" key="15">
    <source>
        <dbReference type="Proteomes" id="UP000267900"/>
    </source>
</evidence>
<keyword evidence="7" id="KW-0630">Potassium</keyword>
<keyword evidence="8 13" id="KW-1133">Transmembrane helix</keyword>
<name>A0A3S9PGY0_STRLT</name>
<dbReference type="GO" id="GO:0005267">
    <property type="term" value="F:potassium channel activity"/>
    <property type="evidence" value="ECO:0007669"/>
    <property type="project" value="UniProtKB-KW"/>
</dbReference>
<evidence type="ECO:0000256" key="13">
    <source>
        <dbReference type="SAM" id="Phobius"/>
    </source>
</evidence>
<dbReference type="GO" id="GO:0016020">
    <property type="term" value="C:membrane"/>
    <property type="evidence" value="ECO:0007669"/>
    <property type="project" value="UniProtKB-SubCell"/>
</dbReference>
<feature type="transmembrane region" description="Helical" evidence="13">
    <location>
        <begin position="12"/>
        <end position="34"/>
    </location>
</feature>
<comment type="subcellular location">
    <subcellularLocation>
        <location evidence="1">Membrane</location>
        <topology evidence="1">Multi-pass membrane protein</topology>
    </subcellularLocation>
</comment>
<dbReference type="GO" id="GO:0015252">
    <property type="term" value="F:proton channel activity"/>
    <property type="evidence" value="ECO:0007669"/>
    <property type="project" value="InterPro"/>
</dbReference>
<keyword evidence="10 13" id="KW-0472">Membrane</keyword>
<accession>A0A3S9PGY0</accession>
<evidence type="ECO:0000256" key="8">
    <source>
        <dbReference type="ARBA" id="ARBA00022989"/>
    </source>
</evidence>
<dbReference type="OrthoDB" id="7626281at2"/>
<evidence type="ECO:0000256" key="2">
    <source>
        <dbReference type="ARBA" id="ARBA00006920"/>
    </source>
</evidence>
<keyword evidence="5 13" id="KW-0812">Transmembrane</keyword>
<evidence type="ECO:0000256" key="6">
    <source>
        <dbReference type="ARBA" id="ARBA00022826"/>
    </source>
</evidence>
<evidence type="ECO:0000256" key="12">
    <source>
        <dbReference type="ARBA" id="ARBA00034430"/>
    </source>
</evidence>
<evidence type="ECO:0000256" key="9">
    <source>
        <dbReference type="ARBA" id="ARBA00023065"/>
    </source>
</evidence>
<feature type="transmembrane region" description="Helical" evidence="13">
    <location>
        <begin position="157"/>
        <end position="186"/>
    </location>
</feature>
<keyword evidence="6" id="KW-0631">Potassium channel</keyword>
<proteinExistence type="inferred from homology"/>
<evidence type="ECO:0000256" key="3">
    <source>
        <dbReference type="ARBA" id="ARBA00022448"/>
    </source>
</evidence>
<protein>
    <submittedName>
        <fullName evidence="14">DUF1211 domain-containing protein</fullName>
    </submittedName>
</protein>
<dbReference type="PANTHER" id="PTHR31462">
    <property type="entry name" value="ENDOSOMAL/LYSOSOMAL POTASSIUM CHANNEL TMEM175"/>
    <property type="match status" value="1"/>
</dbReference>
<sequence>MARDPYVIEMDRMLAFADAVTAIAITLLALEIHVPEGLPDAEVGQAFGHLLPKVLAYLVGFVLVGAIWLGHHKLFRLMATLDRAMVRLEFALLAVIAFLPFTARLMSEHGGAPVAMAVYTGAIGLEAALLAVMALRLRAPGPLRRPEVTRQQVAREVFDNASIATIALVALLIALAAPLVAVWWWVLIWPVRGLPRYWPWLRARL</sequence>
<evidence type="ECO:0000256" key="11">
    <source>
        <dbReference type="ARBA" id="ARBA00023303"/>
    </source>
</evidence>
<feature type="transmembrane region" description="Helical" evidence="13">
    <location>
        <begin position="84"/>
        <end position="103"/>
    </location>
</feature>
<evidence type="ECO:0000256" key="7">
    <source>
        <dbReference type="ARBA" id="ARBA00022958"/>
    </source>
</evidence>
<dbReference type="AlphaFoldDB" id="A0A3S9PGY0"/>
<evidence type="ECO:0000256" key="4">
    <source>
        <dbReference type="ARBA" id="ARBA00022538"/>
    </source>
</evidence>
<dbReference type="InterPro" id="IPR010617">
    <property type="entry name" value="TMEM175-like"/>
</dbReference>
<dbReference type="PANTHER" id="PTHR31462:SF5">
    <property type="entry name" value="ENDOSOMAL_LYSOSOMAL PROTON CHANNEL TMEM175"/>
    <property type="match status" value="1"/>
</dbReference>
<dbReference type="EMBL" id="CP034587">
    <property type="protein sequence ID" value="AZQ71663.1"/>
    <property type="molecule type" value="Genomic_DNA"/>
</dbReference>
<feature type="transmembrane region" description="Helical" evidence="13">
    <location>
        <begin position="115"/>
        <end position="137"/>
    </location>
</feature>
<keyword evidence="15" id="KW-1185">Reference proteome</keyword>
<dbReference type="RefSeq" id="WP_126914216.1">
    <property type="nucleotide sequence ID" value="NZ_CP034587.1"/>
</dbReference>
<keyword evidence="9" id="KW-0406">Ion transport</keyword>
<keyword evidence="4" id="KW-0633">Potassium transport</keyword>
<evidence type="ECO:0000256" key="5">
    <source>
        <dbReference type="ARBA" id="ARBA00022692"/>
    </source>
</evidence>
<evidence type="ECO:0000256" key="1">
    <source>
        <dbReference type="ARBA" id="ARBA00004141"/>
    </source>
</evidence>
<feature type="transmembrane region" description="Helical" evidence="13">
    <location>
        <begin position="54"/>
        <end position="72"/>
    </location>
</feature>
<dbReference type="Pfam" id="PF06736">
    <property type="entry name" value="TMEM175"/>
    <property type="match status" value="1"/>
</dbReference>
<dbReference type="Proteomes" id="UP000267900">
    <property type="component" value="Chromosome"/>
</dbReference>
<comment type="catalytic activity">
    <reaction evidence="12">
        <text>K(+)(in) = K(+)(out)</text>
        <dbReference type="Rhea" id="RHEA:29463"/>
        <dbReference type="ChEBI" id="CHEBI:29103"/>
    </reaction>
</comment>
<gene>
    <name evidence="14" type="ORF">EKH77_10970</name>
</gene>